<dbReference type="Proteomes" id="UP000005713">
    <property type="component" value="Unassembled WGS sequence"/>
</dbReference>
<keyword evidence="1" id="KW-1133">Transmembrane helix</keyword>
<protein>
    <submittedName>
        <fullName evidence="2">Uncharacterized protein</fullName>
    </submittedName>
</protein>
<evidence type="ECO:0000256" key="1">
    <source>
        <dbReference type="SAM" id="Phobius"/>
    </source>
</evidence>
<keyword evidence="1" id="KW-0812">Transmembrane</keyword>
<accession>A3K4L9</accession>
<dbReference type="EMBL" id="AAYA01000007">
    <property type="protein sequence ID" value="EBA07918.1"/>
    <property type="molecule type" value="Genomic_DNA"/>
</dbReference>
<organism evidence="2 3">
    <name type="scientific">Sagittula stellata (strain ATCC 700073 / DSM 11524 / E-37)</name>
    <dbReference type="NCBI Taxonomy" id="388399"/>
    <lineage>
        <taxon>Bacteria</taxon>
        <taxon>Pseudomonadati</taxon>
        <taxon>Pseudomonadota</taxon>
        <taxon>Alphaproteobacteria</taxon>
        <taxon>Rhodobacterales</taxon>
        <taxon>Roseobacteraceae</taxon>
        <taxon>Sagittula</taxon>
    </lineage>
</organism>
<feature type="transmembrane region" description="Helical" evidence="1">
    <location>
        <begin position="404"/>
        <end position="430"/>
    </location>
</feature>
<feature type="transmembrane region" description="Helical" evidence="1">
    <location>
        <begin position="300"/>
        <end position="320"/>
    </location>
</feature>
<feature type="transmembrane region" description="Helical" evidence="1">
    <location>
        <begin position="341"/>
        <end position="368"/>
    </location>
</feature>
<evidence type="ECO:0000313" key="3">
    <source>
        <dbReference type="Proteomes" id="UP000005713"/>
    </source>
</evidence>
<keyword evidence="1" id="KW-0472">Membrane</keyword>
<gene>
    <name evidence="2" type="ORF">SSE37_01655</name>
</gene>
<comment type="caution">
    <text evidence="2">The sequence shown here is derived from an EMBL/GenBank/DDBJ whole genome shotgun (WGS) entry which is preliminary data.</text>
</comment>
<evidence type="ECO:0000313" key="2">
    <source>
        <dbReference type="EMBL" id="EBA07918.1"/>
    </source>
</evidence>
<proteinExistence type="predicted"/>
<reference evidence="2 3" key="1">
    <citation type="submission" date="2006-06" db="EMBL/GenBank/DDBJ databases">
        <authorList>
            <person name="Moran M.A."/>
            <person name="Ferriera S."/>
            <person name="Johnson J."/>
            <person name="Kravitz S."/>
            <person name="Beeson K."/>
            <person name="Sutton G."/>
            <person name="Rogers Y.-H."/>
            <person name="Friedman R."/>
            <person name="Frazier M."/>
            <person name="Venter J.C."/>
        </authorList>
    </citation>
    <scope>NUCLEOTIDE SEQUENCE [LARGE SCALE GENOMIC DNA]</scope>
    <source>
        <strain evidence="2 3">E-37</strain>
    </source>
</reference>
<sequence>MLPTLTAPEARAFGQTVCLADLIDAPAFHMRVSGVGRDGEQMMIVEVPAFWVDSLPGPDQVGFFFPIATEAALRRLPFGCFAPGFDPGTEGIDEGVYFPKAQGQSSTRIAEIELLGVAQSLGQEETDTYAKALSACLGPMPMPGASEGIGAKGDGWLTHLRSEDQLAQCEAISGVIPEIRRHQFVTKRDSLAWHVTAEGKVEPLDKTVPLPSCMRSGSDSIPVFADLRHAMIYLPEGIDIISARDIILGYKWPFEFSRPTATDPNAAVLSEKNIFDFAPSYERAIARFAYLEELASHLRLPLGLALGVLAMLLVVILLFGTINNRRTEFGWLMAEGRSMRFVRGFFMAQLCVVLALVVPTGLAFYWFAADVLNVHFERSQAVDLAEKQLGQVDLFVIDPSSSTMIWPVVMTFVLTVIALPMIFGPLRLIFQSKHRQSPIRLISS</sequence>
<keyword evidence="3" id="KW-1185">Reference proteome</keyword>
<dbReference type="AlphaFoldDB" id="A3K4L9"/>
<name>A3K4L9_SAGS3</name>